<dbReference type="KEGG" id="zma:100381865"/>
<dbReference type="EMBL" id="BT062464">
    <property type="protein sequence ID" value="ACN27161.1"/>
    <property type="molecule type" value="mRNA"/>
</dbReference>
<sequence>MAWTAAEPPPPVFPLFRAPSPGVPTRSISAWPWSSPLARIPAPRSLFAPARLAAAQPPRLLLPQLVSPARARPSHGCLFELLPASRASSAPNSPAHWSPLPLFACAQSCPCFSSGASPRARSVPPARELSAPSGLLFAISAVVSLQVQRRLSSCSAPSSPSFGGRRLHLDLSTATEFAPSRLPVTLSHLRSCPCP</sequence>
<proteinExistence type="evidence at transcript level"/>
<accession>C0P2E5</accession>
<dbReference type="GeneID" id="100381865"/>
<protein>
    <submittedName>
        <fullName evidence="1">Uncharacterized protein</fullName>
    </submittedName>
</protein>
<evidence type="ECO:0000313" key="1">
    <source>
        <dbReference type="EMBL" id="ACN27161.1"/>
    </source>
</evidence>
<dbReference type="AlphaFoldDB" id="C0P2E5"/>
<reference evidence="1" key="1">
    <citation type="journal article" date="2009" name="PLoS Genet.">
        <title>Sequencing, mapping, and analysis of 27,455 maize full-length cDNAs.</title>
        <authorList>
            <person name="Soderlund C."/>
            <person name="Descour A."/>
            <person name="Kudrna D."/>
            <person name="Bomhoff M."/>
            <person name="Boyd L."/>
            <person name="Currie J."/>
            <person name="Angelova A."/>
            <person name="Collura K."/>
            <person name="Wissotski M."/>
            <person name="Ashley E."/>
            <person name="Morrow D."/>
            <person name="Fernandes J."/>
            <person name="Walbot V."/>
            <person name="Yu Y."/>
        </authorList>
    </citation>
    <scope>NUCLEOTIDE SEQUENCE</scope>
    <source>
        <strain evidence="1">B73</strain>
    </source>
</reference>
<dbReference type="RefSeq" id="NP_001168122.1">
    <property type="nucleotide sequence ID" value="NM_001174651.1"/>
</dbReference>
<name>C0P2E5_MAIZE</name>
<organism evidence="1">
    <name type="scientific">Zea mays</name>
    <name type="common">Maize</name>
    <dbReference type="NCBI Taxonomy" id="4577"/>
    <lineage>
        <taxon>Eukaryota</taxon>
        <taxon>Viridiplantae</taxon>
        <taxon>Streptophyta</taxon>
        <taxon>Embryophyta</taxon>
        <taxon>Tracheophyta</taxon>
        <taxon>Spermatophyta</taxon>
        <taxon>Magnoliopsida</taxon>
        <taxon>Liliopsida</taxon>
        <taxon>Poales</taxon>
        <taxon>Poaceae</taxon>
        <taxon>PACMAD clade</taxon>
        <taxon>Panicoideae</taxon>
        <taxon>Andropogonodae</taxon>
        <taxon>Andropogoneae</taxon>
        <taxon>Tripsacinae</taxon>
        <taxon>Zea</taxon>
    </lineage>
</organism>